<reference evidence="1" key="1">
    <citation type="submission" date="2019-11" db="EMBL/GenBank/DDBJ databases">
        <authorList>
            <person name="Qin S."/>
            <person name="Dong H."/>
        </authorList>
    </citation>
    <scope>NUCLEOTIDE SEQUENCE</scope>
    <source>
        <strain evidence="1">KP18-31</strain>
        <plasmid evidence="2">pKP18-31-3</plasmid>
        <plasmid evidence="1">pKP18-31-IMP,KPC</plasmid>
    </source>
</reference>
<dbReference type="RefSeq" id="WP_032420979.1">
    <property type="nucleotide sequence ID" value="NZ_BQUF01000022.1"/>
</dbReference>
<evidence type="ECO:0000313" key="2">
    <source>
        <dbReference type="EMBL" id="QJS00668.1"/>
    </source>
</evidence>
<protein>
    <submittedName>
        <fullName evidence="1">Uncharacterized protein</fullName>
    </submittedName>
</protein>
<organism evidence="1">
    <name type="scientific">Klebsiella quasipneumoniae</name>
    <dbReference type="NCBI Taxonomy" id="1463165"/>
    <lineage>
        <taxon>Bacteria</taxon>
        <taxon>Pseudomonadati</taxon>
        <taxon>Pseudomonadota</taxon>
        <taxon>Gammaproteobacteria</taxon>
        <taxon>Enterobacterales</taxon>
        <taxon>Enterobacteriaceae</taxon>
        <taxon>Klebsiella/Raoultella group</taxon>
        <taxon>Klebsiella</taxon>
        <taxon>Klebsiella pneumoniae complex</taxon>
    </lineage>
</organism>
<dbReference type="AlphaFoldDB" id="A0A6M4NRT4"/>
<evidence type="ECO:0000313" key="1">
    <source>
        <dbReference type="EMBL" id="QJS00276.1"/>
    </source>
</evidence>
<dbReference type="EMBL" id="MN661404">
    <property type="protein sequence ID" value="QJS00668.1"/>
    <property type="molecule type" value="Genomic_DNA"/>
</dbReference>
<geneLocation type="plasmid" evidence="1">
    <name>pKP18-31-IMP</name>
</geneLocation>
<accession>A0A6M4NRT4</accession>
<dbReference type="EMBL" id="MN661402">
    <property type="protein sequence ID" value="QJS00276.1"/>
    <property type="molecule type" value="Genomic_DNA"/>
</dbReference>
<keyword evidence="1" id="KW-0614">Plasmid</keyword>
<name>A0A6M4NRT4_9ENTR</name>
<sequence>MIILSEIETLEQLKKKGPFNKVKASINEIIPIKARGWDHLWAKILELRIYAKCNDIFRTANLLRIKDISLIKKYLWLVTATRRKYNLYISSKYEGIDYFKSGEVCHEI</sequence>
<geneLocation type="plasmid" evidence="2">
    <name>pKP18-31-3</name>
</geneLocation>
<proteinExistence type="predicted"/>